<reference evidence="2 3" key="1">
    <citation type="submission" date="2019-09" db="EMBL/GenBank/DDBJ databases">
        <title>Draft genome sequence of the thermophilic Saccharopolyspora hirsuta VKM Ac-666T.</title>
        <authorList>
            <person name="Lobastova T.G."/>
            <person name="Fokina V."/>
            <person name="Bragin E.Y."/>
            <person name="Shtratnikova V.Y."/>
            <person name="Starodumova I.P."/>
            <person name="Tarlachkov S.V."/>
            <person name="Donova M.V."/>
        </authorList>
    </citation>
    <scope>NUCLEOTIDE SEQUENCE [LARGE SCALE GENOMIC DNA]</scope>
    <source>
        <strain evidence="2 3">VKM Ac-666</strain>
    </source>
</reference>
<dbReference type="SMR" id="A0A5M7BUJ3"/>
<keyword evidence="1" id="KW-0472">Membrane</keyword>
<evidence type="ECO:0000256" key="1">
    <source>
        <dbReference type="SAM" id="Phobius"/>
    </source>
</evidence>
<evidence type="ECO:0000313" key="2">
    <source>
        <dbReference type="EMBL" id="KAA5832800.1"/>
    </source>
</evidence>
<protein>
    <submittedName>
        <fullName evidence="2">Uncharacterized protein</fullName>
    </submittedName>
</protein>
<dbReference type="EMBL" id="VWPH01000007">
    <property type="protein sequence ID" value="KAA5832800.1"/>
    <property type="molecule type" value="Genomic_DNA"/>
</dbReference>
<dbReference type="AlphaFoldDB" id="A0A5M7BUJ3"/>
<comment type="caution">
    <text evidence="2">The sequence shown here is derived from an EMBL/GenBank/DDBJ whole genome shotgun (WGS) entry which is preliminary data.</text>
</comment>
<keyword evidence="1" id="KW-1133">Transmembrane helix</keyword>
<dbReference type="OrthoDB" id="9920876at2"/>
<evidence type="ECO:0000313" key="3">
    <source>
        <dbReference type="Proteomes" id="UP000323946"/>
    </source>
</evidence>
<organism evidence="2 3">
    <name type="scientific">Saccharopolyspora hirsuta</name>
    <dbReference type="NCBI Taxonomy" id="1837"/>
    <lineage>
        <taxon>Bacteria</taxon>
        <taxon>Bacillati</taxon>
        <taxon>Actinomycetota</taxon>
        <taxon>Actinomycetes</taxon>
        <taxon>Pseudonocardiales</taxon>
        <taxon>Pseudonocardiaceae</taxon>
        <taxon>Saccharopolyspora</taxon>
    </lineage>
</organism>
<proteinExistence type="predicted"/>
<dbReference type="Proteomes" id="UP000323946">
    <property type="component" value="Unassembled WGS sequence"/>
</dbReference>
<sequence length="149" mass="16166">MTRASSRKRASSKFWFGVLIVIIAGWLTFISVQIYADPNNFDRGGSTPEDLRDKVARALADSDSEKFLAAFAKGSDADDEYANAYLGKWKAFEKRSTTVDLVSSGDVQAVVAKFSTADNTALCSGWNVVRDGERFVLDPAPAILPSSCS</sequence>
<accession>A0A5M7BUJ3</accession>
<dbReference type="RefSeq" id="WP_150067785.1">
    <property type="nucleotide sequence ID" value="NZ_VWPH01000007.1"/>
</dbReference>
<keyword evidence="3" id="KW-1185">Reference proteome</keyword>
<name>A0A5M7BUJ3_SACHI</name>
<feature type="transmembrane region" description="Helical" evidence="1">
    <location>
        <begin position="12"/>
        <end position="36"/>
    </location>
</feature>
<keyword evidence="1" id="KW-0812">Transmembrane</keyword>
<gene>
    <name evidence="2" type="ORF">F1721_17675</name>
</gene>